<feature type="transmembrane region" description="Helical" evidence="1">
    <location>
        <begin position="45"/>
        <end position="71"/>
    </location>
</feature>
<dbReference type="InterPro" id="IPR021762">
    <property type="entry name" value="DUF3325"/>
</dbReference>
<keyword evidence="3" id="KW-1185">Reference proteome</keyword>
<dbReference type="Pfam" id="PF11804">
    <property type="entry name" value="DUF3325"/>
    <property type="match status" value="1"/>
</dbReference>
<keyword evidence="1" id="KW-0812">Transmembrane</keyword>
<feature type="transmembrane region" description="Helical" evidence="1">
    <location>
        <begin position="91"/>
        <end position="112"/>
    </location>
</feature>
<name>A0ABW1YM90_9GAMM</name>
<dbReference type="Proteomes" id="UP001596425">
    <property type="component" value="Unassembled WGS sequence"/>
</dbReference>
<evidence type="ECO:0000256" key="1">
    <source>
        <dbReference type="SAM" id="Phobius"/>
    </source>
</evidence>
<evidence type="ECO:0000313" key="2">
    <source>
        <dbReference type="EMBL" id="MFC6632707.1"/>
    </source>
</evidence>
<gene>
    <name evidence="2" type="ORF">ACFQBM_05420</name>
</gene>
<keyword evidence="1" id="KW-0472">Membrane</keyword>
<proteinExistence type="predicted"/>
<sequence length="115" mass="12191">MIPALPLITLAFAAVGCLCLAMERHALQLGANSRLVQKRNWLRRSGWLLLALATMVSVITGGWGFGLVALLGSLSAVTLAVIGLMTYRPRWLIYSTGACGIAGLLMSGPVIWPGI</sequence>
<protein>
    <submittedName>
        <fullName evidence="2">DUF3325 domain-containing protein</fullName>
    </submittedName>
</protein>
<accession>A0ABW1YM90</accession>
<dbReference type="EMBL" id="JBHSVR010000001">
    <property type="protein sequence ID" value="MFC6632707.1"/>
    <property type="molecule type" value="Genomic_DNA"/>
</dbReference>
<reference evidence="3" key="1">
    <citation type="journal article" date="2019" name="Int. J. Syst. Evol. Microbiol.">
        <title>The Global Catalogue of Microorganisms (GCM) 10K type strain sequencing project: providing services to taxonomists for standard genome sequencing and annotation.</title>
        <authorList>
            <consortium name="The Broad Institute Genomics Platform"/>
            <consortium name="The Broad Institute Genome Sequencing Center for Infectious Disease"/>
            <person name="Wu L."/>
            <person name="Ma J."/>
        </authorList>
    </citation>
    <scope>NUCLEOTIDE SEQUENCE [LARGE SCALE GENOMIC DNA]</scope>
    <source>
        <strain evidence="3">CGMCC 1.13718</strain>
    </source>
</reference>
<evidence type="ECO:0000313" key="3">
    <source>
        <dbReference type="Proteomes" id="UP001596425"/>
    </source>
</evidence>
<organism evidence="2 3">
    <name type="scientific">Microbulbifer taiwanensis</name>
    <dbReference type="NCBI Taxonomy" id="986746"/>
    <lineage>
        <taxon>Bacteria</taxon>
        <taxon>Pseudomonadati</taxon>
        <taxon>Pseudomonadota</taxon>
        <taxon>Gammaproteobacteria</taxon>
        <taxon>Cellvibrionales</taxon>
        <taxon>Microbulbiferaceae</taxon>
        <taxon>Microbulbifer</taxon>
    </lineage>
</organism>
<comment type="caution">
    <text evidence="2">The sequence shown here is derived from an EMBL/GenBank/DDBJ whole genome shotgun (WGS) entry which is preliminary data.</text>
</comment>
<dbReference type="RefSeq" id="WP_193191958.1">
    <property type="nucleotide sequence ID" value="NZ_JACZFR010000025.1"/>
</dbReference>
<keyword evidence="1" id="KW-1133">Transmembrane helix</keyword>